<evidence type="ECO:0000256" key="2">
    <source>
        <dbReference type="ARBA" id="ARBA00012438"/>
    </source>
</evidence>
<dbReference type="SUPFAM" id="SSF55874">
    <property type="entry name" value="ATPase domain of HSP90 chaperone/DNA topoisomerase II/histidine kinase"/>
    <property type="match status" value="1"/>
</dbReference>
<evidence type="ECO:0000313" key="12">
    <source>
        <dbReference type="EMBL" id="MBB5205886.1"/>
    </source>
</evidence>
<dbReference type="RefSeq" id="WP_138856125.1">
    <property type="nucleotide sequence ID" value="NZ_CP040709.1"/>
</dbReference>
<dbReference type="Proteomes" id="UP000554837">
    <property type="component" value="Unassembled WGS sequence"/>
</dbReference>
<feature type="domain" description="Response regulatory" evidence="11">
    <location>
        <begin position="11"/>
        <end position="126"/>
    </location>
</feature>
<dbReference type="Pfam" id="PF00072">
    <property type="entry name" value="Response_reg"/>
    <property type="match status" value="1"/>
</dbReference>
<dbReference type="GO" id="GO:0005524">
    <property type="term" value="F:ATP binding"/>
    <property type="evidence" value="ECO:0007669"/>
    <property type="project" value="UniProtKB-KW"/>
</dbReference>
<evidence type="ECO:0000256" key="5">
    <source>
        <dbReference type="ARBA" id="ARBA00022741"/>
    </source>
</evidence>
<dbReference type="InterPro" id="IPR036890">
    <property type="entry name" value="HATPase_C_sf"/>
</dbReference>
<dbReference type="SMART" id="SM00448">
    <property type="entry name" value="REC"/>
    <property type="match status" value="1"/>
</dbReference>
<dbReference type="Pfam" id="PF02518">
    <property type="entry name" value="HATPase_c"/>
    <property type="match status" value="1"/>
</dbReference>
<evidence type="ECO:0000313" key="13">
    <source>
        <dbReference type="Proteomes" id="UP000554837"/>
    </source>
</evidence>
<evidence type="ECO:0000256" key="4">
    <source>
        <dbReference type="ARBA" id="ARBA00022679"/>
    </source>
</evidence>
<keyword evidence="8" id="KW-0902">Two-component regulatory system</keyword>
<comment type="caution">
    <text evidence="12">The sequence shown here is derived from an EMBL/GenBank/DDBJ whole genome shotgun (WGS) entry which is preliminary data.</text>
</comment>
<protein>
    <recommendedName>
        <fullName evidence="2">histidine kinase</fullName>
        <ecNumber evidence="2">2.7.13.3</ecNumber>
    </recommendedName>
</protein>
<comment type="catalytic activity">
    <reaction evidence="1">
        <text>ATP + protein L-histidine = ADP + protein N-phospho-L-histidine.</text>
        <dbReference type="EC" id="2.7.13.3"/>
    </reaction>
</comment>
<gene>
    <name evidence="12" type="ORF">HNQ51_003217</name>
</gene>
<keyword evidence="4" id="KW-0808">Transferase</keyword>
<evidence type="ECO:0000259" key="10">
    <source>
        <dbReference type="PROSITE" id="PS50109"/>
    </source>
</evidence>
<dbReference type="InterPro" id="IPR050482">
    <property type="entry name" value="Sensor_HK_TwoCompSys"/>
</dbReference>
<evidence type="ECO:0000256" key="1">
    <source>
        <dbReference type="ARBA" id="ARBA00000085"/>
    </source>
</evidence>
<evidence type="ECO:0000256" key="9">
    <source>
        <dbReference type="PROSITE-ProRule" id="PRU00169"/>
    </source>
</evidence>
<dbReference type="Gene3D" id="1.20.5.1930">
    <property type="match status" value="1"/>
</dbReference>
<keyword evidence="3 9" id="KW-0597">Phosphoprotein</keyword>
<evidence type="ECO:0000259" key="11">
    <source>
        <dbReference type="PROSITE" id="PS50110"/>
    </source>
</evidence>
<dbReference type="SUPFAM" id="SSF52172">
    <property type="entry name" value="CheY-like"/>
    <property type="match status" value="1"/>
</dbReference>
<reference evidence="12 13" key="1">
    <citation type="submission" date="2020-08" db="EMBL/GenBank/DDBJ databases">
        <title>Genomic Encyclopedia of Type Strains, Phase IV (KMG-IV): sequencing the most valuable type-strain genomes for metagenomic binning, comparative biology and taxonomic classification.</title>
        <authorList>
            <person name="Goeker M."/>
        </authorList>
    </citation>
    <scope>NUCLEOTIDE SEQUENCE [LARGE SCALE GENOMIC DNA]</scope>
    <source>
        <strain evidence="12 13">DSM 23958</strain>
    </source>
</reference>
<evidence type="ECO:0000256" key="8">
    <source>
        <dbReference type="ARBA" id="ARBA00023012"/>
    </source>
</evidence>
<dbReference type="Gene3D" id="3.30.565.10">
    <property type="entry name" value="Histidine kinase-like ATPase, C-terminal domain"/>
    <property type="match status" value="1"/>
</dbReference>
<keyword evidence="7" id="KW-0067">ATP-binding</keyword>
<dbReference type="GO" id="GO:0016020">
    <property type="term" value="C:membrane"/>
    <property type="evidence" value="ECO:0007669"/>
    <property type="project" value="InterPro"/>
</dbReference>
<dbReference type="InterPro" id="IPR011006">
    <property type="entry name" value="CheY-like_superfamily"/>
</dbReference>
<dbReference type="Gene3D" id="3.40.50.2300">
    <property type="match status" value="1"/>
</dbReference>
<dbReference type="GO" id="GO:0000155">
    <property type="term" value="F:phosphorelay sensor kinase activity"/>
    <property type="evidence" value="ECO:0007669"/>
    <property type="project" value="InterPro"/>
</dbReference>
<evidence type="ECO:0000256" key="6">
    <source>
        <dbReference type="ARBA" id="ARBA00022777"/>
    </source>
</evidence>
<dbReference type="CDD" id="cd00156">
    <property type="entry name" value="REC"/>
    <property type="match status" value="1"/>
</dbReference>
<feature type="domain" description="Histidine kinase" evidence="10">
    <location>
        <begin position="271"/>
        <end position="358"/>
    </location>
</feature>
<sequence>MFAIDPTRPLRVLHVEDSELDHELMQALVRQAGLQVEWLRVESLEEFQKALAQDWDAVVCDYQLPAHSGLDMLRHLRTTDRVLPFILVSGEIGEDVAVAAMREGAADYLLKGRLARLAPALQQAIKGAEAERAQRAADQALLESQQRLRELTAHLQQHIEAERAALARELHDDVGSSLTALKYELGWLQRHLADGPAAARVVQATQTLDLAMAASRRLMQNLRPPILQEGLAAALTWQAQGFERHQGLKVHRHGLDEELDLPEGLALAAYRFVQEALNNVAKHAQASQVWVELHCASGVLGVEVADDGCGMDPMAQHRPGSFGLQGLQERAAALGGWIDVGSRPGQGTRLTLSIPLAHAEPAWSAQECA</sequence>
<dbReference type="InterPro" id="IPR011712">
    <property type="entry name" value="Sig_transdc_His_kin_sub3_dim/P"/>
</dbReference>
<dbReference type="PROSITE" id="PS50109">
    <property type="entry name" value="HIS_KIN"/>
    <property type="match status" value="1"/>
</dbReference>
<dbReference type="OrthoDB" id="9813412at2"/>
<evidence type="ECO:0000256" key="3">
    <source>
        <dbReference type="ARBA" id="ARBA00022553"/>
    </source>
</evidence>
<dbReference type="EMBL" id="JACHHO010000006">
    <property type="protein sequence ID" value="MBB5205886.1"/>
    <property type="molecule type" value="Genomic_DNA"/>
</dbReference>
<keyword evidence="5" id="KW-0547">Nucleotide-binding</keyword>
<evidence type="ECO:0000256" key="7">
    <source>
        <dbReference type="ARBA" id="ARBA00022840"/>
    </source>
</evidence>
<dbReference type="SMART" id="SM00387">
    <property type="entry name" value="HATPase_c"/>
    <property type="match status" value="1"/>
</dbReference>
<dbReference type="PANTHER" id="PTHR24421">
    <property type="entry name" value="NITRATE/NITRITE SENSOR PROTEIN NARX-RELATED"/>
    <property type="match status" value="1"/>
</dbReference>
<dbReference type="InterPro" id="IPR003594">
    <property type="entry name" value="HATPase_dom"/>
</dbReference>
<keyword evidence="13" id="KW-1185">Reference proteome</keyword>
<dbReference type="PANTHER" id="PTHR24421:SF10">
    <property type="entry name" value="NITRATE_NITRITE SENSOR PROTEIN NARQ"/>
    <property type="match status" value="1"/>
</dbReference>
<dbReference type="Pfam" id="PF07730">
    <property type="entry name" value="HisKA_3"/>
    <property type="match status" value="1"/>
</dbReference>
<dbReference type="InterPro" id="IPR001789">
    <property type="entry name" value="Sig_transdc_resp-reg_receiver"/>
</dbReference>
<organism evidence="12 13">
    <name type="scientific">Inhella inkyongensis</name>
    <dbReference type="NCBI Taxonomy" id="392593"/>
    <lineage>
        <taxon>Bacteria</taxon>
        <taxon>Pseudomonadati</taxon>
        <taxon>Pseudomonadota</taxon>
        <taxon>Betaproteobacteria</taxon>
        <taxon>Burkholderiales</taxon>
        <taxon>Sphaerotilaceae</taxon>
        <taxon>Inhella</taxon>
    </lineage>
</organism>
<accession>A0A840SA50</accession>
<dbReference type="CDD" id="cd16917">
    <property type="entry name" value="HATPase_UhpB-NarQ-NarX-like"/>
    <property type="match status" value="1"/>
</dbReference>
<keyword evidence="6 12" id="KW-0418">Kinase</keyword>
<dbReference type="PROSITE" id="PS50110">
    <property type="entry name" value="RESPONSE_REGULATORY"/>
    <property type="match status" value="1"/>
</dbReference>
<dbReference type="EC" id="2.7.13.3" evidence="2"/>
<feature type="modified residue" description="4-aspartylphosphate" evidence="9">
    <location>
        <position position="61"/>
    </location>
</feature>
<dbReference type="AlphaFoldDB" id="A0A840SA50"/>
<proteinExistence type="predicted"/>
<dbReference type="GO" id="GO:0046983">
    <property type="term" value="F:protein dimerization activity"/>
    <property type="evidence" value="ECO:0007669"/>
    <property type="project" value="InterPro"/>
</dbReference>
<name>A0A840SA50_9BURK</name>
<dbReference type="InterPro" id="IPR005467">
    <property type="entry name" value="His_kinase_dom"/>
</dbReference>